<feature type="transmembrane region" description="Helical" evidence="1">
    <location>
        <begin position="110"/>
        <end position="127"/>
    </location>
</feature>
<keyword evidence="3" id="KW-1185">Reference proteome</keyword>
<feature type="transmembrane region" description="Helical" evidence="1">
    <location>
        <begin position="40"/>
        <end position="61"/>
    </location>
</feature>
<feature type="transmembrane region" description="Helical" evidence="1">
    <location>
        <begin position="498"/>
        <end position="521"/>
    </location>
</feature>
<protein>
    <recommendedName>
        <fullName evidence="4">Glycosyltransferase RgtA/B/C/D-like domain-containing protein</fullName>
    </recommendedName>
</protein>
<feature type="transmembrane region" description="Helical" evidence="1">
    <location>
        <begin position="250"/>
        <end position="268"/>
    </location>
</feature>
<evidence type="ECO:0000256" key="1">
    <source>
        <dbReference type="SAM" id="Phobius"/>
    </source>
</evidence>
<keyword evidence="1" id="KW-1133">Transmembrane helix</keyword>
<dbReference type="EMBL" id="LGHJ01000011">
    <property type="protein sequence ID" value="KPL76754.1"/>
    <property type="molecule type" value="Genomic_DNA"/>
</dbReference>
<feature type="transmembrane region" description="Helical" evidence="1">
    <location>
        <begin position="560"/>
        <end position="582"/>
    </location>
</feature>
<feature type="transmembrane region" description="Helical" evidence="1">
    <location>
        <begin position="275"/>
        <end position="295"/>
    </location>
</feature>
<keyword evidence="1" id="KW-0812">Transmembrane</keyword>
<organism evidence="2 3">
    <name type="scientific">Bellilinea caldifistulae</name>
    <dbReference type="NCBI Taxonomy" id="360411"/>
    <lineage>
        <taxon>Bacteria</taxon>
        <taxon>Bacillati</taxon>
        <taxon>Chloroflexota</taxon>
        <taxon>Anaerolineae</taxon>
        <taxon>Anaerolineales</taxon>
        <taxon>Anaerolineaceae</taxon>
        <taxon>Bellilinea</taxon>
    </lineage>
</organism>
<evidence type="ECO:0008006" key="4">
    <source>
        <dbReference type="Google" id="ProtNLM"/>
    </source>
</evidence>
<comment type="caution">
    <text evidence="2">The sequence shown here is derived from an EMBL/GenBank/DDBJ whole genome shotgun (WGS) entry which is preliminary data.</text>
</comment>
<dbReference type="RefSeq" id="WP_061912829.1">
    <property type="nucleotide sequence ID" value="NZ_DF967971.1"/>
</dbReference>
<reference evidence="2 3" key="1">
    <citation type="submission" date="2015-07" db="EMBL/GenBank/DDBJ databases">
        <title>Draft genome of Bellilinea caldifistulae DSM 17877.</title>
        <authorList>
            <person name="Hemp J."/>
            <person name="Ward L.M."/>
            <person name="Pace L.A."/>
            <person name="Fischer W.W."/>
        </authorList>
    </citation>
    <scope>NUCLEOTIDE SEQUENCE [LARGE SCALE GENOMIC DNA]</scope>
    <source>
        <strain evidence="2 3">GOMI-1</strain>
    </source>
</reference>
<feature type="transmembrane region" description="Helical" evidence="1">
    <location>
        <begin position="193"/>
        <end position="212"/>
    </location>
</feature>
<feature type="transmembrane region" description="Helical" evidence="1">
    <location>
        <begin position="455"/>
        <end position="478"/>
    </location>
</feature>
<dbReference type="Proteomes" id="UP000050514">
    <property type="component" value="Unassembled WGS sequence"/>
</dbReference>
<sequence length="611" mass="68864">MRRLSAVVIFILACFWIVVALFAGQFGLDNDPGWGRGRTILFLAGLLGALCGLGVYFLPLIQPPLRKAEALLLERLALLRTTTAYRRLQGWLQVVYRLPILSSRERRGRAALIVSIFFSLAAVWWYVTAGTLTGWFPYPHTYFDRLAQAFRHGQLSLLDQPDVSLSSLADPYPFENRQNARYLWDVSYYRGRFYLYWGPAPALILAGIKSVVGGVIEDQALVVGFLLGMVTLLPWIGYRLWQIVPSPRKAGWLLIFLPALSLNLYLLWPTGRPGVYEASILSGQFFLLAGVAALIEAVRRPQASRVWYLAAGAAVGLAIGSRMTLLVSALWLLVLVVWLNRVHFGGQMRSFYAASAAFALPILVSIGLLMAYNAARFGNPLESGLSYQLGIPGYPPQREWVFSTRYLLPNLYHYLLRPAVWRAEFPYIFVPFIPETSWPWFIRLPEHYTAHESQAGWLSIFPMLVILPAGGALLWGWLRPYLSHRRFSRLWKDAFLPLEGWLLLGLLGSGLAQTAILLLYFFPSMRFQIEIVPLLSLSAWLVFLWLQGKLTGHRWLRPSLTALMAALAFYGLVVGLLGGFSAGEELFKEHNPLLFQQIGGGFLIQLRTIRS</sequence>
<proteinExistence type="predicted"/>
<evidence type="ECO:0000313" key="3">
    <source>
        <dbReference type="Proteomes" id="UP000050514"/>
    </source>
</evidence>
<gene>
    <name evidence="2" type="ORF">AC812_05530</name>
</gene>
<feature type="transmembrane region" description="Helical" evidence="1">
    <location>
        <begin position="219"/>
        <end position="238"/>
    </location>
</feature>
<dbReference type="STRING" id="360411.AC812_05530"/>
<dbReference type="AlphaFoldDB" id="A0A0N8GN05"/>
<keyword evidence="1" id="KW-0472">Membrane</keyword>
<feature type="transmembrane region" description="Helical" evidence="1">
    <location>
        <begin position="307"/>
        <end position="339"/>
    </location>
</feature>
<feature type="transmembrane region" description="Helical" evidence="1">
    <location>
        <begin position="7"/>
        <end position="28"/>
    </location>
</feature>
<name>A0A0N8GN05_9CHLR</name>
<accession>A0A0N8GN05</accession>
<feature type="transmembrane region" description="Helical" evidence="1">
    <location>
        <begin position="527"/>
        <end position="548"/>
    </location>
</feature>
<evidence type="ECO:0000313" key="2">
    <source>
        <dbReference type="EMBL" id="KPL76754.1"/>
    </source>
</evidence>
<feature type="transmembrane region" description="Helical" evidence="1">
    <location>
        <begin position="351"/>
        <end position="372"/>
    </location>
</feature>
<dbReference type="OrthoDB" id="166560at2"/>